<comment type="caution">
    <text evidence="3">The sequence shown here is derived from an EMBL/GenBank/DDBJ whole genome shotgun (WGS) entry which is preliminary data.</text>
</comment>
<dbReference type="InterPro" id="IPR016135">
    <property type="entry name" value="UBQ-conjugating_enzyme/RWD"/>
</dbReference>
<dbReference type="InterPro" id="IPR050113">
    <property type="entry name" value="Ub_conjugating_enzyme"/>
</dbReference>
<evidence type="ECO:0000256" key="1">
    <source>
        <dbReference type="SAM" id="MobiDB-lite"/>
    </source>
</evidence>
<sequence>MNPQTIRRIKTELQSHVKNPQSFFRTYADPNNIANVHFTFLGPPDSPYEGGLYHGIILLSDQYPMKPPNIQFLNDNGRFEPRKNICTTFTAYHEESWLPTWNISNIVLGLRSMFSEDTPGSIGSIQCSPDQRKNFASKSKDFKCKICGSDHSALKLDDNQTVEKPAEKTTPTEKAVEKLPEKTLETTTEKETEKTVEKQMEPLQENQTEKKINEVEKEEKTNQIIQPIIQPIEPVEQKEKEEPKMEEEKTTPPLQNEESEEEEEVPQNADYVFALVNCKIQQLKRWK</sequence>
<name>A0ABP1LLF4_9EUKA</name>
<dbReference type="Pfam" id="PF00179">
    <property type="entry name" value="UQ_con"/>
    <property type="match status" value="1"/>
</dbReference>
<feature type="domain" description="UBC core" evidence="2">
    <location>
        <begin position="4"/>
        <end position="153"/>
    </location>
</feature>
<accession>A0ABP1LLF4</accession>
<reference evidence="3 4" key="1">
    <citation type="submission" date="2024-07" db="EMBL/GenBank/DDBJ databases">
        <authorList>
            <person name="Akdeniz Z."/>
        </authorList>
    </citation>
    <scope>NUCLEOTIDE SEQUENCE [LARGE SCALE GENOMIC DNA]</scope>
</reference>
<feature type="compositionally biased region" description="Low complexity" evidence="1">
    <location>
        <begin position="223"/>
        <end position="234"/>
    </location>
</feature>
<gene>
    <name evidence="3" type="ORF">HINF_LOCUS63834</name>
</gene>
<organism evidence="3 4">
    <name type="scientific">Hexamita inflata</name>
    <dbReference type="NCBI Taxonomy" id="28002"/>
    <lineage>
        <taxon>Eukaryota</taxon>
        <taxon>Metamonada</taxon>
        <taxon>Diplomonadida</taxon>
        <taxon>Hexamitidae</taxon>
        <taxon>Hexamitinae</taxon>
        <taxon>Hexamita</taxon>
    </lineage>
</organism>
<feature type="compositionally biased region" description="Basic and acidic residues" evidence="1">
    <location>
        <begin position="235"/>
        <end position="250"/>
    </location>
</feature>
<dbReference type="Gene3D" id="3.10.110.10">
    <property type="entry name" value="Ubiquitin Conjugating Enzyme"/>
    <property type="match status" value="1"/>
</dbReference>
<keyword evidence="4" id="KW-1185">Reference proteome</keyword>
<dbReference type="CDD" id="cd23799">
    <property type="entry name" value="UBCc_UBE2J"/>
    <property type="match status" value="1"/>
</dbReference>
<feature type="compositionally biased region" description="Basic and acidic residues" evidence="1">
    <location>
        <begin position="207"/>
        <end position="221"/>
    </location>
</feature>
<feature type="region of interest" description="Disordered" evidence="1">
    <location>
        <begin position="158"/>
        <end position="266"/>
    </location>
</feature>
<protein>
    <submittedName>
        <fullName evidence="3">Ubiquitin-conjugating_enzyme E2</fullName>
    </submittedName>
</protein>
<dbReference type="Proteomes" id="UP001642409">
    <property type="component" value="Unassembled WGS sequence"/>
</dbReference>
<dbReference type="EMBL" id="CAXDID020000403">
    <property type="protein sequence ID" value="CAL6087828.1"/>
    <property type="molecule type" value="Genomic_DNA"/>
</dbReference>
<proteinExistence type="predicted"/>
<dbReference type="SUPFAM" id="SSF54495">
    <property type="entry name" value="UBC-like"/>
    <property type="match status" value="1"/>
</dbReference>
<feature type="compositionally biased region" description="Basic and acidic residues" evidence="1">
    <location>
        <begin position="164"/>
        <end position="200"/>
    </location>
</feature>
<evidence type="ECO:0000313" key="4">
    <source>
        <dbReference type="Proteomes" id="UP001642409"/>
    </source>
</evidence>
<evidence type="ECO:0000313" key="3">
    <source>
        <dbReference type="EMBL" id="CAL6087828.1"/>
    </source>
</evidence>
<dbReference type="InterPro" id="IPR000608">
    <property type="entry name" value="UBC"/>
</dbReference>
<dbReference type="SMART" id="SM00212">
    <property type="entry name" value="UBCc"/>
    <property type="match status" value="1"/>
</dbReference>
<evidence type="ECO:0000259" key="2">
    <source>
        <dbReference type="PROSITE" id="PS50127"/>
    </source>
</evidence>
<dbReference type="PANTHER" id="PTHR24067">
    <property type="entry name" value="UBIQUITIN-CONJUGATING ENZYME E2"/>
    <property type="match status" value="1"/>
</dbReference>
<dbReference type="PROSITE" id="PS50127">
    <property type="entry name" value="UBC_2"/>
    <property type="match status" value="1"/>
</dbReference>